<evidence type="ECO:0000256" key="1">
    <source>
        <dbReference type="SAM" id="MobiDB-lite"/>
    </source>
</evidence>
<feature type="region of interest" description="Disordered" evidence="1">
    <location>
        <begin position="1"/>
        <end position="25"/>
    </location>
</feature>
<proteinExistence type="predicted"/>
<protein>
    <submittedName>
        <fullName evidence="2">Uncharacterized protein</fullName>
    </submittedName>
</protein>
<reference evidence="3" key="1">
    <citation type="submission" date="2015-03" db="EMBL/GenBank/DDBJ databases">
        <authorList>
            <consortium name="Pathogen Informatics"/>
        </authorList>
    </citation>
    <scope>NUCLEOTIDE SEQUENCE [LARGE SCALE GENOMIC DNA]</scope>
    <source>
        <strain evidence="3">N09902308</strain>
    </source>
</reference>
<name>A0A916LHN0_MYCTX</name>
<sequence length="55" mass="6051">MSKDSSHSEVSSGSMSGKYDATPSRITRTRSGSLALFEFWARSWRAKSVVNALLL</sequence>
<organism evidence="2 3">
    <name type="scientific">Mycobacterium tuberculosis</name>
    <dbReference type="NCBI Taxonomy" id="1773"/>
    <lineage>
        <taxon>Bacteria</taxon>
        <taxon>Bacillati</taxon>
        <taxon>Actinomycetota</taxon>
        <taxon>Actinomycetes</taxon>
        <taxon>Mycobacteriales</taxon>
        <taxon>Mycobacteriaceae</taxon>
        <taxon>Mycobacterium</taxon>
        <taxon>Mycobacterium tuberculosis complex</taxon>
    </lineage>
</organism>
<comment type="caution">
    <text evidence="2">The sequence shown here is derived from an EMBL/GenBank/DDBJ whole genome shotgun (WGS) entry which is preliminary data.</text>
</comment>
<evidence type="ECO:0000313" key="2">
    <source>
        <dbReference type="EMBL" id="CPB12311.1"/>
    </source>
</evidence>
<dbReference type="AlphaFoldDB" id="A0A916LHN0"/>
<dbReference type="EMBL" id="CSBK01003660">
    <property type="protein sequence ID" value="CPB12311.1"/>
    <property type="molecule type" value="Genomic_DNA"/>
</dbReference>
<gene>
    <name evidence="2" type="ORF">ERS007739_05072</name>
</gene>
<evidence type="ECO:0000313" key="3">
    <source>
        <dbReference type="Proteomes" id="UP000039021"/>
    </source>
</evidence>
<dbReference type="Proteomes" id="UP000039021">
    <property type="component" value="Unassembled WGS sequence"/>
</dbReference>
<accession>A0A916LHN0</accession>